<name>A0ABR2HJ44_9EUKA</name>
<feature type="coiled-coil region" evidence="1">
    <location>
        <begin position="431"/>
        <end position="465"/>
    </location>
</feature>
<evidence type="ECO:0000256" key="1">
    <source>
        <dbReference type="SAM" id="Coils"/>
    </source>
</evidence>
<feature type="compositionally biased region" description="Low complexity" evidence="2">
    <location>
        <begin position="201"/>
        <end position="214"/>
    </location>
</feature>
<evidence type="ECO:0000313" key="4">
    <source>
        <dbReference type="Proteomes" id="UP001470230"/>
    </source>
</evidence>
<sequence length="502" mass="57767">MMFYKLRYFYLNFCMENKGHELDEFSFMNQKSKVISMKSLGDKQSQIKKPMKYTNQIINYDNLAKHMSGYGKERARLQMIIQNLQEENSRLSCQVALIEGAKSQKDRDKIFKEFEADFNNKAERLEDRKKKLIELEKLVHSFRCIEQEEEMSKTQSLSTKKNTEEPVLFIHKQKARKASPKKEKSKNKDMFFDDSDDESDSGSSKTKTSSLKLSESSLSPYKKKKKVKMPKFKKYLVKPPPQSLIVTNINPFPFNKSSYPPSANVSAASMYAFQQQQQQNATTITTTSTIKSGQQHKTVQFTPQHQKQLPTSKVLQNVQKMVDTDTLYHQNLNARRNLPSPTPMSLVTAAGPLHNSNESNKTKTQPDTKLPPNIIDRSELVAEHERLVAISLNLERVMLVKKMQLRLCHDHRDLCQLRIMLNSIEGGESANTSEKQIARRYKSKIKNLKAQIQREKARLITVTKKPVKEEAAAISIQSLMRGFLCRNRLKAATITNNDTTIF</sequence>
<comment type="caution">
    <text evidence="3">The sequence shown here is derived from an EMBL/GenBank/DDBJ whole genome shotgun (WGS) entry which is preliminary data.</text>
</comment>
<feature type="compositionally biased region" description="Basic and acidic residues" evidence="2">
    <location>
        <begin position="180"/>
        <end position="191"/>
    </location>
</feature>
<organism evidence="3 4">
    <name type="scientific">Tritrichomonas musculus</name>
    <dbReference type="NCBI Taxonomy" id="1915356"/>
    <lineage>
        <taxon>Eukaryota</taxon>
        <taxon>Metamonada</taxon>
        <taxon>Parabasalia</taxon>
        <taxon>Tritrichomonadida</taxon>
        <taxon>Tritrichomonadidae</taxon>
        <taxon>Tritrichomonas</taxon>
    </lineage>
</organism>
<dbReference type="SMART" id="SM00015">
    <property type="entry name" value="IQ"/>
    <property type="match status" value="1"/>
</dbReference>
<feature type="coiled-coil region" evidence="1">
    <location>
        <begin position="67"/>
        <end position="135"/>
    </location>
</feature>
<protein>
    <submittedName>
        <fullName evidence="3">Uncharacterized protein</fullName>
    </submittedName>
</protein>
<feature type="region of interest" description="Disordered" evidence="2">
    <location>
        <begin position="352"/>
        <end position="372"/>
    </location>
</feature>
<proteinExistence type="predicted"/>
<keyword evidence="4" id="KW-1185">Reference proteome</keyword>
<gene>
    <name evidence="3" type="ORF">M9Y10_018841</name>
</gene>
<dbReference type="Proteomes" id="UP001470230">
    <property type="component" value="Unassembled WGS sequence"/>
</dbReference>
<dbReference type="InterPro" id="IPR000048">
    <property type="entry name" value="IQ_motif_EF-hand-BS"/>
</dbReference>
<accession>A0ABR2HJ44</accession>
<evidence type="ECO:0000313" key="3">
    <source>
        <dbReference type="EMBL" id="KAK8847809.1"/>
    </source>
</evidence>
<keyword evidence="1" id="KW-0175">Coiled coil</keyword>
<evidence type="ECO:0000256" key="2">
    <source>
        <dbReference type="SAM" id="MobiDB-lite"/>
    </source>
</evidence>
<dbReference type="PROSITE" id="PS50096">
    <property type="entry name" value="IQ"/>
    <property type="match status" value="1"/>
</dbReference>
<reference evidence="3 4" key="1">
    <citation type="submission" date="2024-04" db="EMBL/GenBank/DDBJ databases">
        <title>Tritrichomonas musculus Genome.</title>
        <authorList>
            <person name="Alves-Ferreira E."/>
            <person name="Grigg M."/>
            <person name="Lorenzi H."/>
            <person name="Galac M."/>
        </authorList>
    </citation>
    <scope>NUCLEOTIDE SEQUENCE [LARGE SCALE GENOMIC DNA]</scope>
    <source>
        <strain evidence="3 4">EAF2021</strain>
    </source>
</reference>
<dbReference type="Pfam" id="PF00612">
    <property type="entry name" value="IQ"/>
    <property type="match status" value="1"/>
</dbReference>
<dbReference type="EMBL" id="JAPFFF010000027">
    <property type="protein sequence ID" value="KAK8847809.1"/>
    <property type="molecule type" value="Genomic_DNA"/>
</dbReference>
<feature type="region of interest" description="Disordered" evidence="2">
    <location>
        <begin position="150"/>
        <end position="214"/>
    </location>
</feature>